<evidence type="ECO:0000259" key="1">
    <source>
        <dbReference type="Pfam" id="PF06032"/>
    </source>
</evidence>
<evidence type="ECO:0008006" key="5">
    <source>
        <dbReference type="Google" id="ProtNLM"/>
    </source>
</evidence>
<dbReference type="Gene3D" id="3.40.1610.10">
    <property type="entry name" value="CV3147-like domain"/>
    <property type="match status" value="1"/>
</dbReference>
<keyword evidence="4" id="KW-1185">Reference proteome</keyword>
<evidence type="ECO:0000259" key="2">
    <source>
        <dbReference type="Pfam" id="PF20906"/>
    </source>
</evidence>
<organism evidence="3 4">
    <name type="scientific">Amycolatopsis echigonensis</name>
    <dbReference type="NCBI Taxonomy" id="2576905"/>
    <lineage>
        <taxon>Bacteria</taxon>
        <taxon>Bacillati</taxon>
        <taxon>Actinomycetota</taxon>
        <taxon>Actinomycetes</taxon>
        <taxon>Pseudonocardiales</taxon>
        <taxon>Pseudonocardiaceae</taxon>
        <taxon>Amycolatopsis</taxon>
    </lineage>
</organism>
<proteinExistence type="predicted"/>
<dbReference type="SUPFAM" id="SSF160991">
    <property type="entry name" value="CV3147-like"/>
    <property type="match status" value="1"/>
</dbReference>
<dbReference type="Pfam" id="PF06032">
    <property type="entry name" value="S-Me-THD_N"/>
    <property type="match status" value="1"/>
</dbReference>
<comment type="caution">
    <text evidence="3">The sequence shown here is derived from an EMBL/GenBank/DDBJ whole genome shotgun (WGS) entry which is preliminary data.</text>
</comment>
<name>A0A2N3WNF5_9PSEU</name>
<feature type="domain" description="S-Me-THD N-terminal" evidence="1">
    <location>
        <begin position="8"/>
        <end position="163"/>
    </location>
</feature>
<dbReference type="Gene3D" id="2.40.390.10">
    <property type="entry name" value="CV3147-like"/>
    <property type="match status" value="1"/>
</dbReference>
<dbReference type="AlphaFoldDB" id="A0A2N3WNF5"/>
<feature type="domain" description="S-Me-THD-like C-terminal" evidence="2">
    <location>
        <begin position="167"/>
        <end position="353"/>
    </location>
</feature>
<dbReference type="RefSeq" id="WP_101438515.1">
    <property type="nucleotide sequence ID" value="NZ_PJMY01000003.1"/>
</dbReference>
<evidence type="ECO:0000313" key="4">
    <source>
        <dbReference type="Proteomes" id="UP000233750"/>
    </source>
</evidence>
<dbReference type="InterPro" id="IPR027479">
    <property type="entry name" value="S-Me-THD_N_sf"/>
</dbReference>
<sequence>MRQLGKPELAELTLGATLLGNGGGGDPALARLIAEQAIDDYGPVTVAKLDEFPDDAQLVTVGVVGASTAIVEKIPAGREFIAAVRALSSYLGRKVDGIMPVEAGGMNTLIPLAVAVELGVPCVDADGMRRTFPQVEMTTFTLGGISASPMSLADEKGNKITFEAITNQVGERLVRGSAMMLGLANALASYPMTVAQAKATAIPDSLEYCSTIGRLLRAIQRRENGAWQEFLEFTGGRKVFEGKIIDLDRRTTTGFARGTVTIEGFVDPTCTMRIEMQNELLLAIEDGLPVVTPPDLICMLDHDTAEPVTTESLSYGERVTVLGLPCAEQWNREGFLDVVGPAAFGYYVDFAPLNGTIR</sequence>
<reference evidence="3 4" key="1">
    <citation type="submission" date="2017-12" db="EMBL/GenBank/DDBJ databases">
        <title>Sequencing the genomes of 1000 Actinobacteria strains.</title>
        <authorList>
            <person name="Klenk H.-P."/>
        </authorList>
    </citation>
    <scope>NUCLEOTIDE SEQUENCE [LARGE SCALE GENOMIC DNA]</scope>
    <source>
        <strain evidence="3 4">DSM 45165</strain>
    </source>
</reference>
<protein>
    <recommendedName>
        <fullName evidence="5">DUF917 domain-containing protein</fullName>
    </recommendedName>
</protein>
<dbReference type="EMBL" id="PJMY01000003">
    <property type="protein sequence ID" value="PKV95394.1"/>
    <property type="molecule type" value="Genomic_DNA"/>
</dbReference>
<dbReference type="Pfam" id="PF20906">
    <property type="entry name" value="S-Me-THD_C"/>
    <property type="match status" value="1"/>
</dbReference>
<dbReference type="InterPro" id="IPR010318">
    <property type="entry name" value="S-Me-THD_N"/>
</dbReference>
<dbReference type="InterPro" id="IPR048350">
    <property type="entry name" value="S-Me-THD-like_C"/>
</dbReference>
<dbReference type="InterPro" id="IPR024071">
    <property type="entry name" value="S-Me-THD_C_sf"/>
</dbReference>
<gene>
    <name evidence="3" type="ORF">ATK30_6312</name>
</gene>
<accession>A0A2N3WNF5</accession>
<evidence type="ECO:0000313" key="3">
    <source>
        <dbReference type="EMBL" id="PKV95394.1"/>
    </source>
</evidence>
<dbReference type="OrthoDB" id="3170437at2"/>
<dbReference type="Proteomes" id="UP000233750">
    <property type="component" value="Unassembled WGS sequence"/>
</dbReference>